<gene>
    <name evidence="1" type="ORF">EZS28_033678</name>
</gene>
<dbReference type="EMBL" id="SNRW01015052">
    <property type="protein sequence ID" value="KAA6370795.1"/>
    <property type="molecule type" value="Genomic_DNA"/>
</dbReference>
<reference evidence="1 2" key="1">
    <citation type="submission" date="2019-03" db="EMBL/GenBank/DDBJ databases">
        <title>Single cell metagenomics reveals metabolic interactions within the superorganism composed of flagellate Streblomastix strix and complex community of Bacteroidetes bacteria on its surface.</title>
        <authorList>
            <person name="Treitli S.C."/>
            <person name="Kolisko M."/>
            <person name="Husnik F."/>
            <person name="Keeling P."/>
            <person name="Hampl V."/>
        </authorList>
    </citation>
    <scope>NUCLEOTIDE SEQUENCE [LARGE SCALE GENOMIC DNA]</scope>
    <source>
        <strain evidence="1">ST1C</strain>
    </source>
</reference>
<sequence length="320" mass="36875">MFTPYYYFLRQTFALRKNLGQNYGLNAPLRKRKYRIRQKNLRQQRYKIGIISLIRLLLLHIRRCNSLITSLYRQSIKSNLSNFDRVIFLSHHYHFMCSIPSSASFHMFDPTVLQGILSLFIVHLGWDTYFSNGALKFDELLSSGQDKLKDIDLFFRNWSLTFQQTYMFTYIGSTADFITGGRAEESTLSGLKNLVCDIKPVTVSVRNYNIEAVTANMCGYKASESCLNRVRQFYLNRPFVVPAQHIESQVFPSAASSAGIKTSQNIPLSHVTDMCLLFPKDARHVTCYEYLCYVDIHKDGGSCIYDTTHSFDQVINYVAA</sequence>
<comment type="caution">
    <text evidence="1">The sequence shown here is derived from an EMBL/GenBank/DDBJ whole genome shotgun (WGS) entry which is preliminary data.</text>
</comment>
<protein>
    <submittedName>
        <fullName evidence="1">Uncharacterized protein</fullName>
    </submittedName>
</protein>
<evidence type="ECO:0000313" key="2">
    <source>
        <dbReference type="Proteomes" id="UP000324800"/>
    </source>
</evidence>
<dbReference type="Proteomes" id="UP000324800">
    <property type="component" value="Unassembled WGS sequence"/>
</dbReference>
<proteinExistence type="predicted"/>
<accession>A0A5J4UM43</accession>
<dbReference type="AlphaFoldDB" id="A0A5J4UM43"/>
<organism evidence="1 2">
    <name type="scientific">Streblomastix strix</name>
    <dbReference type="NCBI Taxonomy" id="222440"/>
    <lineage>
        <taxon>Eukaryota</taxon>
        <taxon>Metamonada</taxon>
        <taxon>Preaxostyla</taxon>
        <taxon>Oxymonadida</taxon>
        <taxon>Streblomastigidae</taxon>
        <taxon>Streblomastix</taxon>
    </lineage>
</organism>
<name>A0A5J4UM43_9EUKA</name>
<evidence type="ECO:0000313" key="1">
    <source>
        <dbReference type="EMBL" id="KAA6370795.1"/>
    </source>
</evidence>